<dbReference type="Proteomes" id="UP001291309">
    <property type="component" value="Unassembled WGS sequence"/>
</dbReference>
<proteinExistence type="predicted"/>
<accession>A0ABU5GY17</accession>
<organism evidence="2 3">
    <name type="scientific">Hyalangium rubrum</name>
    <dbReference type="NCBI Taxonomy" id="3103134"/>
    <lineage>
        <taxon>Bacteria</taxon>
        <taxon>Pseudomonadati</taxon>
        <taxon>Myxococcota</taxon>
        <taxon>Myxococcia</taxon>
        <taxon>Myxococcales</taxon>
        <taxon>Cystobacterineae</taxon>
        <taxon>Archangiaceae</taxon>
        <taxon>Hyalangium</taxon>
    </lineage>
</organism>
<dbReference type="EMBL" id="JAXIVS010000001">
    <property type="protein sequence ID" value="MDY7225432.1"/>
    <property type="molecule type" value="Genomic_DNA"/>
</dbReference>
<reference evidence="2 3" key="1">
    <citation type="submission" date="2023-12" db="EMBL/GenBank/DDBJ databases">
        <title>the genome sequence of Hyalangium sp. s54d21.</title>
        <authorList>
            <person name="Zhang X."/>
        </authorList>
    </citation>
    <scope>NUCLEOTIDE SEQUENCE [LARGE SCALE GENOMIC DNA]</scope>
    <source>
        <strain evidence="3">s54d21</strain>
    </source>
</reference>
<keyword evidence="3" id="KW-1185">Reference proteome</keyword>
<evidence type="ECO:0000313" key="3">
    <source>
        <dbReference type="Proteomes" id="UP001291309"/>
    </source>
</evidence>
<sequence>MKGRASVPGTLLGVLGTGASGVAVLPFLSNNLTRSGEGFALSLLVILAVLVPAPAAILGGWMGKRTLQQVGAGLMGVVSLGWLSFSAWAFITDPFGLGNISLMVGLTTLGIGAVMAMSTFLLRPRQ</sequence>
<evidence type="ECO:0000313" key="2">
    <source>
        <dbReference type="EMBL" id="MDY7225432.1"/>
    </source>
</evidence>
<comment type="caution">
    <text evidence="2">The sequence shown here is derived from an EMBL/GenBank/DDBJ whole genome shotgun (WGS) entry which is preliminary data.</text>
</comment>
<keyword evidence="1" id="KW-0812">Transmembrane</keyword>
<protein>
    <recommendedName>
        <fullName evidence="4">Major facilitator superfamily (MFS) profile domain-containing protein</fullName>
    </recommendedName>
</protein>
<feature type="transmembrane region" description="Helical" evidence="1">
    <location>
        <begin position="97"/>
        <end position="122"/>
    </location>
</feature>
<evidence type="ECO:0000256" key="1">
    <source>
        <dbReference type="SAM" id="Phobius"/>
    </source>
</evidence>
<gene>
    <name evidence="2" type="ORF">SYV04_03525</name>
</gene>
<keyword evidence="1" id="KW-1133">Transmembrane helix</keyword>
<feature type="transmembrane region" description="Helical" evidence="1">
    <location>
        <begin position="70"/>
        <end position="91"/>
    </location>
</feature>
<feature type="transmembrane region" description="Helical" evidence="1">
    <location>
        <begin position="39"/>
        <end position="58"/>
    </location>
</feature>
<dbReference type="RefSeq" id="WP_321544142.1">
    <property type="nucleotide sequence ID" value="NZ_JAXIVS010000001.1"/>
</dbReference>
<evidence type="ECO:0008006" key="4">
    <source>
        <dbReference type="Google" id="ProtNLM"/>
    </source>
</evidence>
<name>A0ABU5GY17_9BACT</name>
<keyword evidence="1" id="KW-0472">Membrane</keyword>